<dbReference type="Proteomes" id="UP001170959">
    <property type="component" value="Unassembled WGS sequence"/>
</dbReference>
<evidence type="ECO:0000256" key="1">
    <source>
        <dbReference type="SAM" id="Phobius"/>
    </source>
</evidence>
<accession>A0AAJ1QCF0</accession>
<feature type="transmembrane region" description="Helical" evidence="1">
    <location>
        <begin position="6"/>
        <end position="23"/>
    </location>
</feature>
<keyword evidence="1" id="KW-1133">Transmembrane helix</keyword>
<gene>
    <name evidence="2" type="ORF">HX001_03125</name>
</gene>
<evidence type="ECO:0000313" key="2">
    <source>
        <dbReference type="EMBL" id="MDM1071483.1"/>
    </source>
</evidence>
<dbReference type="AlphaFoldDB" id="A0AAJ1QCF0"/>
<name>A0AAJ1QCF0_9FLAO</name>
<keyword evidence="1" id="KW-0812">Transmembrane</keyword>
<feature type="transmembrane region" description="Helical" evidence="1">
    <location>
        <begin position="35"/>
        <end position="53"/>
    </location>
</feature>
<feature type="transmembrane region" description="Helical" evidence="1">
    <location>
        <begin position="59"/>
        <end position="80"/>
    </location>
</feature>
<keyword evidence="1" id="KW-0472">Membrane</keyword>
<reference evidence="2" key="1">
    <citation type="submission" date="2020-06" db="EMBL/GenBank/DDBJ databases">
        <authorList>
            <person name="Dong N."/>
        </authorList>
    </citation>
    <scope>NUCLEOTIDE SEQUENCE</scope>
    <source>
        <strain evidence="2">R655-4</strain>
    </source>
</reference>
<proteinExistence type="predicted"/>
<dbReference type="EMBL" id="JACAGJ010000001">
    <property type="protein sequence ID" value="MDM1071483.1"/>
    <property type="molecule type" value="Genomic_DNA"/>
</dbReference>
<comment type="caution">
    <text evidence="2">The sequence shown here is derived from an EMBL/GenBank/DDBJ whole genome shotgun (WGS) entry which is preliminary data.</text>
</comment>
<protein>
    <submittedName>
        <fullName evidence="2">Uncharacterized protein</fullName>
    </submittedName>
</protein>
<feature type="transmembrane region" description="Helical" evidence="1">
    <location>
        <begin position="146"/>
        <end position="166"/>
    </location>
</feature>
<reference evidence="2" key="2">
    <citation type="journal article" date="2022" name="Sci. Total Environ.">
        <title>Prevalence, transmission, and molecular epidemiology of tet(X)-positive bacteria among humans, animals, and environmental niches in China: An epidemiological, and genomic-based study.</title>
        <authorList>
            <person name="Dong N."/>
            <person name="Zeng Y."/>
            <person name="Cai C."/>
            <person name="Sun C."/>
            <person name="Lu J."/>
            <person name="Liu C."/>
            <person name="Zhou H."/>
            <person name="Sun Q."/>
            <person name="Shu L."/>
            <person name="Wang H."/>
            <person name="Wang Y."/>
            <person name="Wang S."/>
            <person name="Wu C."/>
            <person name="Chan E.W."/>
            <person name="Chen G."/>
            <person name="Shen Z."/>
            <person name="Chen S."/>
            <person name="Zhang R."/>
        </authorList>
    </citation>
    <scope>NUCLEOTIDE SEQUENCE</scope>
    <source>
        <strain evidence="2">R655-4</strain>
    </source>
</reference>
<feature type="transmembrane region" description="Helical" evidence="1">
    <location>
        <begin position="186"/>
        <end position="205"/>
    </location>
</feature>
<evidence type="ECO:0000313" key="3">
    <source>
        <dbReference type="Proteomes" id="UP001170959"/>
    </source>
</evidence>
<feature type="transmembrane region" description="Helical" evidence="1">
    <location>
        <begin position="87"/>
        <end position="106"/>
    </location>
</feature>
<organism evidence="2 3">
    <name type="scientific">Empedobacter brevis</name>
    <dbReference type="NCBI Taxonomy" id="247"/>
    <lineage>
        <taxon>Bacteria</taxon>
        <taxon>Pseudomonadati</taxon>
        <taxon>Bacteroidota</taxon>
        <taxon>Flavobacteriia</taxon>
        <taxon>Flavobacteriales</taxon>
        <taxon>Weeksellaceae</taxon>
        <taxon>Empedobacter</taxon>
    </lineage>
</organism>
<dbReference type="RefSeq" id="WP_286491875.1">
    <property type="nucleotide sequence ID" value="NZ_JACAGJ010000001.1"/>
</dbReference>
<sequence length="211" mass="24428">MSKIYMGVIVPCMVILPITICLFRTKNWDNQVRILFFYLILSGVFNLIAKLTARTNNLPFLHLYTVLEFITICLFFKGFIRKKSGNFTLNSLIVSFFLLALWYAFIEESLFVFNKIPRFSGSLTITIMCLHFLTKDLGSIKANLSNFQFLAIMGLLFYYSTCAILFGLSDELLKIPRYVATLFWNIHASLNMLMYILFALGFYCIKNKRTG</sequence>
<feature type="transmembrane region" description="Helical" evidence="1">
    <location>
        <begin position="118"/>
        <end position="134"/>
    </location>
</feature>